<evidence type="ECO:0000313" key="5">
    <source>
        <dbReference type="Proteomes" id="UP001286313"/>
    </source>
</evidence>
<feature type="transmembrane region" description="Helical" evidence="2">
    <location>
        <begin position="192"/>
        <end position="216"/>
    </location>
</feature>
<evidence type="ECO:0000256" key="2">
    <source>
        <dbReference type="SAM" id="Phobius"/>
    </source>
</evidence>
<evidence type="ECO:0000256" key="3">
    <source>
        <dbReference type="SAM" id="SignalP"/>
    </source>
</evidence>
<keyword evidence="3" id="KW-0732">Signal</keyword>
<keyword evidence="2" id="KW-1133">Transmembrane helix</keyword>
<feature type="chain" id="PRO_5042202400" evidence="3">
    <location>
        <begin position="21"/>
        <end position="252"/>
    </location>
</feature>
<keyword evidence="2" id="KW-0472">Membrane</keyword>
<accession>A0AAE1F2M5</accession>
<feature type="region of interest" description="Disordered" evidence="1">
    <location>
        <begin position="108"/>
        <end position="142"/>
    </location>
</feature>
<reference evidence="4" key="1">
    <citation type="submission" date="2023-10" db="EMBL/GenBank/DDBJ databases">
        <title>Genome assemblies of two species of porcelain crab, Petrolisthes cinctipes and Petrolisthes manimaculis (Anomura: Porcellanidae).</title>
        <authorList>
            <person name="Angst P."/>
        </authorList>
    </citation>
    <scope>NUCLEOTIDE SEQUENCE</scope>
    <source>
        <strain evidence="4">PB745_01</strain>
        <tissue evidence="4">Gill</tissue>
    </source>
</reference>
<dbReference type="AlphaFoldDB" id="A0AAE1F2M5"/>
<evidence type="ECO:0000313" key="4">
    <source>
        <dbReference type="EMBL" id="KAK3865772.1"/>
    </source>
</evidence>
<name>A0AAE1F2M5_PETCI</name>
<dbReference type="Proteomes" id="UP001286313">
    <property type="component" value="Unassembled WGS sequence"/>
</dbReference>
<protein>
    <submittedName>
        <fullName evidence="4">Uncharacterized protein</fullName>
    </submittedName>
</protein>
<keyword evidence="2" id="KW-0812">Transmembrane</keyword>
<gene>
    <name evidence="4" type="ORF">Pcinc_028638</name>
</gene>
<keyword evidence="5" id="KW-1185">Reference proteome</keyword>
<dbReference type="EMBL" id="JAWQEG010003526">
    <property type="protein sequence ID" value="KAK3865772.1"/>
    <property type="molecule type" value="Genomic_DNA"/>
</dbReference>
<feature type="signal peptide" evidence="3">
    <location>
        <begin position="1"/>
        <end position="20"/>
    </location>
</feature>
<sequence length="252" mass="28210">MVRDMLWLFSSGLMNVVVFPEYYSVVSSWVTTSNHFHYTCTFIFTSVQKDGTNSGTEENTAVDKAHVSSQRNLFYLVSMMTMKRCSVAVDASALLHTTSSSVTPAALKTNRRRDPSNRLIKAAVTNRSEEEDGPPLGRNQSTDKSLMGVIKVSVGILCRRRKMLTSSSFIKNSPGWVRIDRTWDCSTPINSAWLGMALVGCAVFITAGINSVWICFSMQTRQLHHVSIAFSLICSLYSQRRKFFGANHVQRD</sequence>
<comment type="caution">
    <text evidence="4">The sequence shown here is derived from an EMBL/GenBank/DDBJ whole genome shotgun (WGS) entry which is preliminary data.</text>
</comment>
<organism evidence="4 5">
    <name type="scientific">Petrolisthes cinctipes</name>
    <name type="common">Flat porcelain crab</name>
    <dbReference type="NCBI Taxonomy" id="88211"/>
    <lineage>
        <taxon>Eukaryota</taxon>
        <taxon>Metazoa</taxon>
        <taxon>Ecdysozoa</taxon>
        <taxon>Arthropoda</taxon>
        <taxon>Crustacea</taxon>
        <taxon>Multicrustacea</taxon>
        <taxon>Malacostraca</taxon>
        <taxon>Eumalacostraca</taxon>
        <taxon>Eucarida</taxon>
        <taxon>Decapoda</taxon>
        <taxon>Pleocyemata</taxon>
        <taxon>Anomura</taxon>
        <taxon>Galatheoidea</taxon>
        <taxon>Porcellanidae</taxon>
        <taxon>Petrolisthes</taxon>
    </lineage>
</organism>
<evidence type="ECO:0000256" key="1">
    <source>
        <dbReference type="SAM" id="MobiDB-lite"/>
    </source>
</evidence>
<proteinExistence type="predicted"/>